<dbReference type="STRING" id="51028.A0A0N4VGQ7"/>
<dbReference type="InterPro" id="IPR027487">
    <property type="entry name" value="Ribosomal_mL48"/>
</dbReference>
<sequence length="161" mass="18976">MLPRYLYEPKFEDKREFPEYELLNVRLQGYDYVPLEKYQSFVHKIAKRFHFTVAESVAVSARNERAVLYNRNSKTVKSENNLSIYDRQFKIAAVAAVRLPLFMKLLQVSGAHLPCGVKLTIKKHEKADEEYRYIPDLLLKQKQDELRSLDDPLVRKALGWE</sequence>
<evidence type="ECO:0000313" key="5">
    <source>
        <dbReference type="Proteomes" id="UP000274131"/>
    </source>
</evidence>
<dbReference type="Proteomes" id="UP000274131">
    <property type="component" value="Unassembled WGS sequence"/>
</dbReference>
<evidence type="ECO:0000259" key="3">
    <source>
        <dbReference type="SMART" id="SM01403"/>
    </source>
</evidence>
<dbReference type="InterPro" id="IPR027486">
    <property type="entry name" value="Ribosomal_uS10_dom"/>
</dbReference>
<dbReference type="GO" id="GO:0005761">
    <property type="term" value="C:mitochondrial ribosome"/>
    <property type="evidence" value="ECO:0007669"/>
    <property type="project" value="InterPro"/>
</dbReference>
<keyword evidence="1" id="KW-0689">Ribosomal protein</keyword>
<dbReference type="OrthoDB" id="5984298at2759"/>
<gene>
    <name evidence="4" type="ORF">EVEC_LOCUS9355</name>
</gene>
<dbReference type="WBParaSite" id="EVEC_0000998901-mRNA-1">
    <property type="protein sequence ID" value="EVEC_0000998901-mRNA-1"/>
    <property type="gene ID" value="EVEC_0000998901"/>
</dbReference>
<evidence type="ECO:0000256" key="1">
    <source>
        <dbReference type="ARBA" id="ARBA00022980"/>
    </source>
</evidence>
<dbReference type="PANTHER" id="PTHR13473:SF0">
    <property type="entry name" value="LARGE RIBOSOMAL SUBUNIT PROTEIN ML48"/>
    <property type="match status" value="1"/>
</dbReference>
<proteinExistence type="predicted"/>
<reference evidence="6" key="1">
    <citation type="submission" date="2017-02" db="UniProtKB">
        <authorList>
            <consortium name="WormBaseParasite"/>
        </authorList>
    </citation>
    <scope>IDENTIFICATION</scope>
</reference>
<dbReference type="SUPFAM" id="SSF54999">
    <property type="entry name" value="Ribosomal protein S10"/>
    <property type="match status" value="1"/>
</dbReference>
<organism evidence="6">
    <name type="scientific">Enterobius vermicularis</name>
    <name type="common">Human pinworm</name>
    <dbReference type="NCBI Taxonomy" id="51028"/>
    <lineage>
        <taxon>Eukaryota</taxon>
        <taxon>Metazoa</taxon>
        <taxon>Ecdysozoa</taxon>
        <taxon>Nematoda</taxon>
        <taxon>Chromadorea</taxon>
        <taxon>Rhabditida</taxon>
        <taxon>Spirurina</taxon>
        <taxon>Oxyuridomorpha</taxon>
        <taxon>Oxyuroidea</taxon>
        <taxon>Oxyuridae</taxon>
        <taxon>Enterobius</taxon>
    </lineage>
</organism>
<dbReference type="SMART" id="SM01403">
    <property type="entry name" value="Ribosomal_S10"/>
    <property type="match status" value="1"/>
</dbReference>
<feature type="domain" description="Small ribosomal subunit protein uS10" evidence="3">
    <location>
        <begin position="24"/>
        <end position="122"/>
    </location>
</feature>
<evidence type="ECO:0000256" key="2">
    <source>
        <dbReference type="ARBA" id="ARBA00023274"/>
    </source>
</evidence>
<dbReference type="EMBL" id="UXUI01009982">
    <property type="protein sequence ID" value="VDD94604.1"/>
    <property type="molecule type" value="Genomic_DNA"/>
</dbReference>
<dbReference type="PANTHER" id="PTHR13473">
    <property type="entry name" value="MITOCHONDRIAL RIBOSOMAL PROTEIN L48"/>
    <property type="match status" value="1"/>
</dbReference>
<evidence type="ECO:0000313" key="6">
    <source>
        <dbReference type="WBParaSite" id="EVEC_0000998901-mRNA-1"/>
    </source>
</evidence>
<protein>
    <submittedName>
        <fullName evidence="6">Ribosomal_S10 domain-containing protein</fullName>
    </submittedName>
</protein>
<accession>A0A0N4VGQ7</accession>
<dbReference type="InterPro" id="IPR036838">
    <property type="entry name" value="Ribosomal_uS10_dom_sf"/>
</dbReference>
<keyword evidence="5" id="KW-1185">Reference proteome</keyword>
<reference evidence="4 5" key="2">
    <citation type="submission" date="2018-10" db="EMBL/GenBank/DDBJ databases">
        <authorList>
            <consortium name="Pathogen Informatics"/>
        </authorList>
    </citation>
    <scope>NUCLEOTIDE SEQUENCE [LARGE SCALE GENOMIC DNA]</scope>
</reference>
<evidence type="ECO:0000313" key="4">
    <source>
        <dbReference type="EMBL" id="VDD94604.1"/>
    </source>
</evidence>
<dbReference type="AlphaFoldDB" id="A0A0N4VGQ7"/>
<name>A0A0N4VGQ7_ENTVE</name>
<keyword evidence="2" id="KW-0687">Ribonucleoprotein</keyword>
<dbReference type="Pfam" id="PF00338">
    <property type="entry name" value="Ribosomal_S10"/>
    <property type="match status" value="1"/>
</dbReference>
<dbReference type="GO" id="GO:1990904">
    <property type="term" value="C:ribonucleoprotein complex"/>
    <property type="evidence" value="ECO:0007669"/>
    <property type="project" value="UniProtKB-KW"/>
</dbReference>